<organism evidence="3 4">
    <name type="scientific">Pectinatus haikarae</name>
    <dbReference type="NCBI Taxonomy" id="349096"/>
    <lineage>
        <taxon>Bacteria</taxon>
        <taxon>Bacillati</taxon>
        <taxon>Bacillota</taxon>
        <taxon>Negativicutes</taxon>
        <taxon>Selenomonadales</taxon>
        <taxon>Selenomonadaceae</taxon>
        <taxon>Pectinatus</taxon>
    </lineage>
</organism>
<dbReference type="InterPro" id="IPR010982">
    <property type="entry name" value="Lambda_DNA-bd_dom_sf"/>
</dbReference>
<keyword evidence="1 3" id="KW-0238">DNA-binding</keyword>
<dbReference type="Proteomes" id="UP001239167">
    <property type="component" value="Unassembled WGS sequence"/>
</dbReference>
<feature type="domain" description="HTH cro/C1-type" evidence="2">
    <location>
        <begin position="4"/>
        <end position="58"/>
    </location>
</feature>
<name>A0ABT9YB44_9FIRM</name>
<dbReference type="Gene3D" id="1.10.260.40">
    <property type="entry name" value="lambda repressor-like DNA-binding domains"/>
    <property type="match status" value="1"/>
</dbReference>
<sequence length="69" mass="7933">MNVIEEKRIKLGFTQKQLADKIGVDRTTVGKWELGISIPRVEKLLMLAKILNCSIEDIYSCQRQKQNTV</sequence>
<dbReference type="PROSITE" id="PS50943">
    <property type="entry name" value="HTH_CROC1"/>
    <property type="match status" value="1"/>
</dbReference>
<dbReference type="InterPro" id="IPR001387">
    <property type="entry name" value="Cro/C1-type_HTH"/>
</dbReference>
<dbReference type="SMART" id="SM00530">
    <property type="entry name" value="HTH_XRE"/>
    <property type="match status" value="1"/>
</dbReference>
<dbReference type="PANTHER" id="PTHR46558:SF11">
    <property type="entry name" value="HTH-TYPE TRANSCRIPTIONAL REGULATOR XRE"/>
    <property type="match status" value="1"/>
</dbReference>
<keyword evidence="4" id="KW-1185">Reference proteome</keyword>
<dbReference type="EMBL" id="JAUSUE010000024">
    <property type="protein sequence ID" value="MDQ0204956.1"/>
    <property type="molecule type" value="Genomic_DNA"/>
</dbReference>
<accession>A0ABT9YB44</accession>
<evidence type="ECO:0000313" key="3">
    <source>
        <dbReference type="EMBL" id="MDQ0204956.1"/>
    </source>
</evidence>
<protein>
    <submittedName>
        <fullName evidence="3">DNA-binding XRE family transcriptional regulator</fullName>
    </submittedName>
</protein>
<proteinExistence type="predicted"/>
<dbReference type="CDD" id="cd00093">
    <property type="entry name" value="HTH_XRE"/>
    <property type="match status" value="1"/>
</dbReference>
<dbReference type="PANTHER" id="PTHR46558">
    <property type="entry name" value="TRACRIPTIONAL REGULATORY PROTEIN-RELATED-RELATED"/>
    <property type="match status" value="1"/>
</dbReference>
<evidence type="ECO:0000259" key="2">
    <source>
        <dbReference type="PROSITE" id="PS50943"/>
    </source>
</evidence>
<dbReference type="GO" id="GO:0003677">
    <property type="term" value="F:DNA binding"/>
    <property type="evidence" value="ECO:0007669"/>
    <property type="project" value="UniProtKB-KW"/>
</dbReference>
<evidence type="ECO:0000313" key="4">
    <source>
        <dbReference type="Proteomes" id="UP001239167"/>
    </source>
</evidence>
<comment type="caution">
    <text evidence="3">The sequence shown here is derived from an EMBL/GenBank/DDBJ whole genome shotgun (WGS) entry which is preliminary data.</text>
</comment>
<gene>
    <name evidence="3" type="ORF">J2S01_002690</name>
</gene>
<reference evidence="3 4" key="1">
    <citation type="submission" date="2023-07" db="EMBL/GenBank/DDBJ databases">
        <title>Genomic Encyclopedia of Type Strains, Phase IV (KMG-IV): sequencing the most valuable type-strain genomes for metagenomic binning, comparative biology and taxonomic classification.</title>
        <authorList>
            <person name="Goeker M."/>
        </authorList>
    </citation>
    <scope>NUCLEOTIDE SEQUENCE [LARGE SCALE GENOMIC DNA]</scope>
    <source>
        <strain evidence="3 4">DSM 16980</strain>
    </source>
</reference>
<evidence type="ECO:0000256" key="1">
    <source>
        <dbReference type="ARBA" id="ARBA00023125"/>
    </source>
</evidence>
<dbReference type="RefSeq" id="WP_307225243.1">
    <property type="nucleotide sequence ID" value="NZ_CP116940.1"/>
</dbReference>
<dbReference type="Pfam" id="PF01381">
    <property type="entry name" value="HTH_3"/>
    <property type="match status" value="1"/>
</dbReference>
<dbReference type="SUPFAM" id="SSF47413">
    <property type="entry name" value="lambda repressor-like DNA-binding domains"/>
    <property type="match status" value="1"/>
</dbReference>